<dbReference type="PANTHER" id="PTHR42852:SF17">
    <property type="entry name" value="THIOREDOXIN-LIKE PROTEIN HI_1115"/>
    <property type="match status" value="1"/>
</dbReference>
<dbReference type="AlphaFoldDB" id="A0A1I2JJH7"/>
<dbReference type="Pfam" id="PF00578">
    <property type="entry name" value="AhpC-TSA"/>
    <property type="match status" value="1"/>
</dbReference>
<dbReference type="InterPro" id="IPR050553">
    <property type="entry name" value="Thioredoxin_ResA/DsbE_sf"/>
</dbReference>
<dbReference type="STRING" id="1003.SAMN04488541_104916"/>
<feature type="domain" description="Thioredoxin" evidence="1">
    <location>
        <begin position="22"/>
        <end position="168"/>
    </location>
</feature>
<dbReference type="SUPFAM" id="SSF52833">
    <property type="entry name" value="Thioredoxin-like"/>
    <property type="match status" value="1"/>
</dbReference>
<dbReference type="CDD" id="cd02966">
    <property type="entry name" value="TlpA_like_family"/>
    <property type="match status" value="1"/>
</dbReference>
<dbReference type="GO" id="GO:0016491">
    <property type="term" value="F:oxidoreductase activity"/>
    <property type="evidence" value="ECO:0007669"/>
    <property type="project" value="InterPro"/>
</dbReference>
<keyword evidence="3" id="KW-1185">Reference proteome</keyword>
<name>A0A1I2JJH7_9BACT</name>
<dbReference type="InterPro" id="IPR036249">
    <property type="entry name" value="Thioredoxin-like_sf"/>
</dbReference>
<dbReference type="InterPro" id="IPR000866">
    <property type="entry name" value="AhpC/TSA"/>
</dbReference>
<evidence type="ECO:0000313" key="2">
    <source>
        <dbReference type="EMBL" id="SFF52976.1"/>
    </source>
</evidence>
<dbReference type="Proteomes" id="UP000199513">
    <property type="component" value="Unassembled WGS sequence"/>
</dbReference>
<dbReference type="Gene3D" id="3.40.30.10">
    <property type="entry name" value="Glutaredoxin"/>
    <property type="match status" value="1"/>
</dbReference>
<protein>
    <submittedName>
        <fullName evidence="2">AhpC/TSA family protein</fullName>
    </submittedName>
</protein>
<organism evidence="2 3">
    <name type="scientific">Thermoflexibacter ruber</name>
    <dbReference type="NCBI Taxonomy" id="1003"/>
    <lineage>
        <taxon>Bacteria</taxon>
        <taxon>Pseudomonadati</taxon>
        <taxon>Bacteroidota</taxon>
        <taxon>Cytophagia</taxon>
        <taxon>Cytophagales</taxon>
        <taxon>Thermoflexibacteraceae</taxon>
        <taxon>Thermoflexibacter</taxon>
    </lineage>
</organism>
<dbReference type="EMBL" id="FONY01000049">
    <property type="protein sequence ID" value="SFF52976.1"/>
    <property type="molecule type" value="Genomic_DNA"/>
</dbReference>
<accession>A0A1I2JJH7</accession>
<dbReference type="PANTHER" id="PTHR42852">
    <property type="entry name" value="THIOL:DISULFIDE INTERCHANGE PROTEIN DSBE"/>
    <property type="match status" value="1"/>
</dbReference>
<sequence>MPIYEKKQNMHKILIFVGLFLIIRIATAQDIALIKIADLEKILEEKSEKVKVINFWATWCKPCVAEMPQFEALKANKEFQNVEILLVSVDFAQDVEKVKRFITKRQLKNKVVLLNETDANSWIDRVEPTWGGAIPATLLIDGRTNRRLFLEKEFHQNELEEVVRKFINQQ</sequence>
<proteinExistence type="predicted"/>
<evidence type="ECO:0000313" key="3">
    <source>
        <dbReference type="Proteomes" id="UP000199513"/>
    </source>
</evidence>
<dbReference type="PROSITE" id="PS51352">
    <property type="entry name" value="THIOREDOXIN_2"/>
    <property type="match status" value="1"/>
</dbReference>
<reference evidence="2 3" key="1">
    <citation type="submission" date="2016-10" db="EMBL/GenBank/DDBJ databases">
        <authorList>
            <person name="de Groot N.N."/>
        </authorList>
    </citation>
    <scope>NUCLEOTIDE SEQUENCE [LARGE SCALE GENOMIC DNA]</scope>
    <source>
        <strain>GEY</strain>
        <strain evidence="3">DSM 9560</strain>
    </source>
</reference>
<evidence type="ECO:0000259" key="1">
    <source>
        <dbReference type="PROSITE" id="PS51352"/>
    </source>
</evidence>
<dbReference type="GO" id="GO:0016209">
    <property type="term" value="F:antioxidant activity"/>
    <property type="evidence" value="ECO:0007669"/>
    <property type="project" value="InterPro"/>
</dbReference>
<dbReference type="InterPro" id="IPR013766">
    <property type="entry name" value="Thioredoxin_domain"/>
</dbReference>
<gene>
    <name evidence="2" type="ORF">SAMN04488541_104916</name>
</gene>